<dbReference type="PANTHER" id="PTHR12062">
    <property type="entry name" value="N-ACETYLGLUCOSAMINYLTRANSFERASE VI"/>
    <property type="match status" value="1"/>
</dbReference>
<accession>A0A1L8GDY5</accession>
<gene>
    <name evidence="7 8" type="primary">mgat4g.S</name>
</gene>
<dbReference type="AGR" id="Xenbase:XB-GENE-22194199"/>
<dbReference type="InterPro" id="IPR056576">
    <property type="entry name" value="MGAT4_A/B/C_C"/>
</dbReference>
<name>A0A1L8GDY5_XENLA</name>
<evidence type="ECO:0000259" key="4">
    <source>
        <dbReference type="Pfam" id="PF04666"/>
    </source>
</evidence>
<dbReference type="PaxDb" id="8355-A0A1L8GDY5"/>
<dbReference type="InterPro" id="IPR057279">
    <property type="entry name" value="MGAT4"/>
</dbReference>
<dbReference type="PANTHER" id="PTHR12062:SF29">
    <property type="entry name" value="ALPHA-1,3-MANNOSYL-GLYCOPROTEIN 4-BETA-N-ACETYLGLUCOSAMINYLTRANSFERASE C"/>
    <property type="match status" value="1"/>
</dbReference>
<dbReference type="Proteomes" id="UP000186698">
    <property type="component" value="Chromosome 4S"/>
</dbReference>
<feature type="domain" description="MGAT4 A/B/C C-terminal" evidence="5">
    <location>
        <begin position="332"/>
        <end position="458"/>
    </location>
</feature>
<dbReference type="Pfam" id="PF23524">
    <property type="entry name" value="MGAT4A_C"/>
    <property type="match status" value="1"/>
</dbReference>
<dbReference type="STRING" id="8355.A0A1L8GDY5"/>
<proteinExistence type="predicted"/>
<dbReference type="GeneID" id="108715280"/>
<protein>
    <submittedName>
        <fullName evidence="7">Alpha-1,3-mannosyl-glycoprotein 4-beta-N-acetylglucosaminyltransferase C</fullName>
    </submittedName>
</protein>
<dbReference type="InterPro" id="IPR006759">
    <property type="entry name" value="Glyco_transf_54"/>
</dbReference>
<dbReference type="OMA" id="HFPKLAW"/>
<evidence type="ECO:0000259" key="5">
    <source>
        <dbReference type="Pfam" id="PF23524"/>
    </source>
</evidence>
<keyword evidence="6" id="KW-1185">Reference proteome</keyword>
<dbReference type="Xenbase" id="XB-GENE-22194199">
    <property type="gene designation" value="mgat4g.S"/>
</dbReference>
<organism evidence="6 7">
    <name type="scientific">Xenopus laevis</name>
    <name type="common">African clawed frog</name>
    <dbReference type="NCBI Taxonomy" id="8355"/>
    <lineage>
        <taxon>Eukaryota</taxon>
        <taxon>Metazoa</taxon>
        <taxon>Chordata</taxon>
        <taxon>Craniata</taxon>
        <taxon>Vertebrata</taxon>
        <taxon>Euteleostomi</taxon>
        <taxon>Amphibia</taxon>
        <taxon>Batrachia</taxon>
        <taxon>Anura</taxon>
        <taxon>Pipoidea</taxon>
        <taxon>Pipidae</taxon>
        <taxon>Xenopodinae</taxon>
        <taxon>Xenopus</taxon>
        <taxon>Xenopus</taxon>
    </lineage>
</organism>
<dbReference type="OrthoDB" id="2016523at2759"/>
<dbReference type="RefSeq" id="XP_018115787.1">
    <property type="nucleotide sequence ID" value="XM_018260298.2"/>
</dbReference>
<dbReference type="CTD" id="108715280"/>
<dbReference type="Pfam" id="PF04666">
    <property type="entry name" value="MGAT4_cons"/>
    <property type="match status" value="1"/>
</dbReference>
<feature type="domain" description="MGAT4 conserved region" evidence="4">
    <location>
        <begin position="70"/>
        <end position="317"/>
    </location>
</feature>
<evidence type="ECO:0000256" key="1">
    <source>
        <dbReference type="ARBA" id="ARBA00004922"/>
    </source>
</evidence>
<evidence type="ECO:0000313" key="7">
    <source>
        <dbReference type="RefSeq" id="XP_018115787.1"/>
    </source>
</evidence>
<evidence type="ECO:0000256" key="3">
    <source>
        <dbReference type="ARBA" id="ARBA00022679"/>
    </source>
</evidence>
<comment type="pathway">
    <text evidence="1">Protein modification; protein glycosylation.</text>
</comment>
<dbReference type="AlphaFoldDB" id="A0A1L8GDY5"/>
<dbReference type="GO" id="GO:0006487">
    <property type="term" value="P:protein N-linked glycosylation"/>
    <property type="evidence" value="ECO:0000318"/>
    <property type="project" value="GO_Central"/>
</dbReference>
<dbReference type="Bgee" id="108715280">
    <property type="expression patterns" value="Expressed in zone of skin and 11 other cell types or tissues"/>
</dbReference>
<dbReference type="GO" id="GO:0008375">
    <property type="term" value="F:acetylglucosaminyltransferase activity"/>
    <property type="evidence" value="ECO:0000318"/>
    <property type="project" value="GO_Central"/>
</dbReference>
<evidence type="ECO:0000313" key="8">
    <source>
        <dbReference type="Xenbase" id="XB-GENE-22194199"/>
    </source>
</evidence>
<evidence type="ECO:0000256" key="2">
    <source>
        <dbReference type="ARBA" id="ARBA00022676"/>
    </source>
</evidence>
<sequence length="466" mass="53373">MRIWHFSQLFFVVTFILCLTVLLKKEGMECNCVDSVQKREDFEEQLLQRSKGSNTCSPQSFSVRQDVLGVLHIPYNYLLGTSGTGKRFLTVGISSVERKKQNYLLETIDSVFSHLNPEELEEVCLVVFLANQDQSLNLNMARKIQEKFASAINAGLLIVISTSFQNYPPLDNLKRNYNDLPDRVKFRSKQNVDYAFLVNFCANLSKFYLMLEDDVSCAHNFLTKIKMSIESQRTSWTTITFSSLGYIGKLYHSVDLPKLARFLLLFYDEMPCDWLLDHFYRSKAQQEMIRIKPSLFQHMGTYSSFQNSHNKLKDKEFMEVVEKFGDSPPASCFTNIEAYLDHVADNVCFVGPNFFWGKDLTPSSHFTMVFQKPINIEKVTIITGSADHPGDVLRSGYVQLGQQKVTDNGHQTCKDFTNIGDFHSGVFSNNNINNPMGGNIDCLKVHVSATQEHWLLIQKVGVWIRK</sequence>
<reference evidence="7" key="1">
    <citation type="submission" date="2025-08" db="UniProtKB">
        <authorList>
            <consortium name="RefSeq"/>
        </authorList>
    </citation>
    <scope>IDENTIFICATION</scope>
    <source>
        <strain evidence="7">J_2021</strain>
        <tissue evidence="7">Erythrocytes</tissue>
    </source>
</reference>
<keyword evidence="3" id="KW-0808">Transferase</keyword>
<evidence type="ECO:0000313" key="6">
    <source>
        <dbReference type="Proteomes" id="UP000186698"/>
    </source>
</evidence>
<keyword evidence="2" id="KW-0328">Glycosyltransferase</keyword>
<dbReference type="KEGG" id="xla:108715280"/>